<dbReference type="PANTHER" id="PTHR30250:SF11">
    <property type="entry name" value="O-ANTIGEN TRANSPORTER-RELATED"/>
    <property type="match status" value="1"/>
</dbReference>
<evidence type="ECO:0000313" key="12">
    <source>
        <dbReference type="Proteomes" id="UP000074410"/>
    </source>
</evidence>
<keyword evidence="7 10" id="KW-0472">Membrane</keyword>
<feature type="transmembrane region" description="Helical" evidence="10">
    <location>
        <begin position="125"/>
        <end position="147"/>
    </location>
</feature>
<dbReference type="Pfam" id="PF03023">
    <property type="entry name" value="MurJ"/>
    <property type="match status" value="1"/>
</dbReference>
<feature type="transmembrane region" description="Helical" evidence="10">
    <location>
        <begin position="180"/>
        <end position="203"/>
    </location>
</feature>
<dbReference type="GO" id="GO:0005886">
    <property type="term" value="C:plasma membrane"/>
    <property type="evidence" value="ECO:0007669"/>
    <property type="project" value="UniProtKB-SubCell"/>
</dbReference>
<feature type="transmembrane region" description="Helical" evidence="10">
    <location>
        <begin position="7"/>
        <end position="28"/>
    </location>
</feature>
<dbReference type="AlphaFoldDB" id="A0A147J8M0"/>
<keyword evidence="5" id="KW-0573">Peptidoglycan synthesis</keyword>
<keyword evidence="6 10" id="KW-1133">Transmembrane helix</keyword>
<comment type="subcellular location">
    <subcellularLocation>
        <location evidence="1">Cell membrane</location>
        <topology evidence="1">Multi-pass membrane protein</topology>
    </subcellularLocation>
</comment>
<feature type="transmembrane region" description="Helical" evidence="10">
    <location>
        <begin position="348"/>
        <end position="369"/>
    </location>
</feature>
<comment type="similarity">
    <text evidence="9">Belongs to the MurJ/MviN family.</text>
</comment>
<evidence type="ECO:0008006" key="13">
    <source>
        <dbReference type="Google" id="ProtNLM"/>
    </source>
</evidence>
<dbReference type="InterPro" id="IPR050833">
    <property type="entry name" value="Poly_Biosynth_Transport"/>
</dbReference>
<name>A0A147J8M0_9SPHN</name>
<sequence length="498" mass="52828">MKLQLNFIGLLGARGAKLTLGLATMFAYARIFGVSATYDAWVWALGLVNALSMLLFGPITETIRASYASIDQRDGRLAAEQYIATVAVLMIGSAIGVCIVSMLVLPLAATQFVPRQSGQGPSATFFLYALGPSLILSQMVAILTAHLNCRSRVYAPEVAGILGGCVGLVFIVVFPRLPAAWLLIGSYYIGLLAPLAVGASFWPEVIRALSHLEGPIFRRHAREALIFSLPLLLPYGFGQLGGIVERQYALLAGTGALSVLSYAFFARNTVQAVFTAALSALAVPALARSWNTHNTAPFRTTLAHWLHQCLMLATVGMIFLFGLANVVPPLLFGKAITADHQILLAQLLRFYAVAIVAVILYLLGGSALLAARRGKTYATLGAAASLASLLLLVLLFPLIGIAAIPIGVAISHMLAAMLMFRSIHRAEMWRVLGNAALRIAAILVGGSVVQAVGYALPMASGLVLRTTIMGMAALLIAGAWWLVEHQLGRKAAGPTFAV</sequence>
<feature type="transmembrane region" description="Helical" evidence="10">
    <location>
        <begin position="462"/>
        <end position="483"/>
    </location>
</feature>
<evidence type="ECO:0000256" key="5">
    <source>
        <dbReference type="ARBA" id="ARBA00022984"/>
    </source>
</evidence>
<comment type="caution">
    <text evidence="11">The sequence shown here is derived from an EMBL/GenBank/DDBJ whole genome shotgun (WGS) entry which is preliminary data.</text>
</comment>
<feature type="transmembrane region" description="Helical" evidence="10">
    <location>
        <begin position="154"/>
        <end position="174"/>
    </location>
</feature>
<feature type="transmembrane region" description="Helical" evidence="10">
    <location>
        <begin position="389"/>
        <end position="414"/>
    </location>
</feature>
<organism evidence="11 12">
    <name type="scientific">Sphingomonas sanguinis</name>
    <dbReference type="NCBI Taxonomy" id="33051"/>
    <lineage>
        <taxon>Bacteria</taxon>
        <taxon>Pseudomonadati</taxon>
        <taxon>Pseudomonadota</taxon>
        <taxon>Alphaproteobacteria</taxon>
        <taxon>Sphingomonadales</taxon>
        <taxon>Sphingomonadaceae</taxon>
        <taxon>Sphingomonas</taxon>
    </lineage>
</organism>
<comment type="function">
    <text evidence="8">Involved in peptidoglycan biosynthesis. Transports lipid-linked peptidoglycan precursors from the inner to the outer leaflet of the cytoplasmic membrane.</text>
</comment>
<evidence type="ECO:0000256" key="7">
    <source>
        <dbReference type="ARBA" id="ARBA00023136"/>
    </source>
</evidence>
<keyword evidence="4" id="KW-0133">Cell shape</keyword>
<evidence type="ECO:0000256" key="8">
    <source>
        <dbReference type="ARBA" id="ARBA00060041"/>
    </source>
</evidence>
<feature type="transmembrane region" description="Helical" evidence="10">
    <location>
        <begin position="305"/>
        <end position="327"/>
    </location>
</feature>
<dbReference type="GO" id="GO:0008360">
    <property type="term" value="P:regulation of cell shape"/>
    <property type="evidence" value="ECO:0007669"/>
    <property type="project" value="UniProtKB-KW"/>
</dbReference>
<protein>
    <recommendedName>
        <fullName evidence="13">Polysaccharide biosynthesis protein</fullName>
    </recommendedName>
</protein>
<dbReference type="PANTHER" id="PTHR30250">
    <property type="entry name" value="PST FAMILY PREDICTED COLANIC ACID TRANSPORTER"/>
    <property type="match status" value="1"/>
</dbReference>
<feature type="transmembrane region" description="Helical" evidence="10">
    <location>
        <begin position="40"/>
        <end position="60"/>
    </location>
</feature>
<feature type="transmembrane region" description="Helical" evidence="10">
    <location>
        <begin position="248"/>
        <end position="265"/>
    </location>
</feature>
<reference evidence="11 12" key="1">
    <citation type="journal article" date="2016" name="Front. Microbiol.">
        <title>Genomic Resource of Rice Seed Associated Bacteria.</title>
        <authorList>
            <person name="Midha S."/>
            <person name="Bansal K."/>
            <person name="Sharma S."/>
            <person name="Kumar N."/>
            <person name="Patil P.P."/>
            <person name="Chaudhry V."/>
            <person name="Patil P.B."/>
        </authorList>
    </citation>
    <scope>NUCLEOTIDE SEQUENCE [LARGE SCALE GENOMIC DNA]</scope>
    <source>
        <strain evidence="11 12">NS258</strain>
    </source>
</reference>
<dbReference type="InterPro" id="IPR004268">
    <property type="entry name" value="MurJ"/>
</dbReference>
<evidence type="ECO:0000256" key="6">
    <source>
        <dbReference type="ARBA" id="ARBA00022989"/>
    </source>
</evidence>
<evidence type="ECO:0000256" key="10">
    <source>
        <dbReference type="SAM" id="Phobius"/>
    </source>
</evidence>
<evidence type="ECO:0000256" key="9">
    <source>
        <dbReference type="ARBA" id="ARBA00061532"/>
    </source>
</evidence>
<feature type="transmembrane region" description="Helical" evidence="10">
    <location>
        <begin position="81"/>
        <end position="105"/>
    </location>
</feature>
<dbReference type="Proteomes" id="UP000074410">
    <property type="component" value="Unassembled WGS sequence"/>
</dbReference>
<evidence type="ECO:0000256" key="4">
    <source>
        <dbReference type="ARBA" id="ARBA00022960"/>
    </source>
</evidence>
<accession>A0A147J8M0</accession>
<dbReference type="RefSeq" id="WP_058716807.1">
    <property type="nucleotide sequence ID" value="NZ_LDTC01000064.1"/>
</dbReference>
<feature type="transmembrane region" description="Helical" evidence="10">
    <location>
        <begin position="435"/>
        <end position="456"/>
    </location>
</feature>
<evidence type="ECO:0000256" key="1">
    <source>
        <dbReference type="ARBA" id="ARBA00004651"/>
    </source>
</evidence>
<dbReference type="EMBL" id="LDTC01000064">
    <property type="protein sequence ID" value="KTW13341.1"/>
    <property type="molecule type" value="Genomic_DNA"/>
</dbReference>
<feature type="transmembrane region" description="Helical" evidence="10">
    <location>
        <begin position="224"/>
        <end position="242"/>
    </location>
</feature>
<evidence type="ECO:0000256" key="3">
    <source>
        <dbReference type="ARBA" id="ARBA00022692"/>
    </source>
</evidence>
<keyword evidence="2" id="KW-1003">Cell membrane</keyword>
<keyword evidence="3 10" id="KW-0812">Transmembrane</keyword>
<evidence type="ECO:0000256" key="2">
    <source>
        <dbReference type="ARBA" id="ARBA00022475"/>
    </source>
</evidence>
<dbReference type="PATRIC" id="fig|33051.5.peg.2925"/>
<evidence type="ECO:0000313" key="11">
    <source>
        <dbReference type="EMBL" id="KTW13341.1"/>
    </source>
</evidence>
<proteinExistence type="inferred from homology"/>
<gene>
    <name evidence="11" type="ORF">NS258_09270</name>
</gene>
<dbReference type="GO" id="GO:0009252">
    <property type="term" value="P:peptidoglycan biosynthetic process"/>
    <property type="evidence" value="ECO:0007669"/>
    <property type="project" value="UniProtKB-KW"/>
</dbReference>